<evidence type="ECO:0000313" key="4">
    <source>
        <dbReference type="Proteomes" id="UP000254502"/>
    </source>
</evidence>
<dbReference type="SUPFAM" id="SSF46997">
    <property type="entry name" value="Bacterial immunoglobulin/albumin-binding domains"/>
    <property type="match status" value="1"/>
</dbReference>
<dbReference type="Proteomes" id="UP000254502">
    <property type="component" value="Unassembled WGS sequence"/>
</dbReference>
<accession>A0A380E1A0</accession>
<sequence length="50" mass="5320">MDANAINGMANQVNTTKAALNGAQNLAQAKTNATNTINNAHDLNQKQKMH</sequence>
<proteinExistence type="predicted"/>
<protein>
    <submittedName>
        <fullName evidence="3">Extracellular matrix binding protein</fullName>
    </submittedName>
</protein>
<dbReference type="EMBL" id="UHAQ01000004">
    <property type="protein sequence ID" value="SUK93810.1"/>
    <property type="molecule type" value="Genomic_DNA"/>
</dbReference>
<name>A0A380E1A0_STAAU</name>
<dbReference type="AlphaFoldDB" id="A0A380E1A0"/>
<keyword evidence="1" id="KW-0677">Repeat</keyword>
<evidence type="ECO:0000313" key="3">
    <source>
        <dbReference type="EMBL" id="SUK93810.1"/>
    </source>
</evidence>
<evidence type="ECO:0000259" key="2">
    <source>
        <dbReference type="Pfam" id="PF01468"/>
    </source>
</evidence>
<reference evidence="3 4" key="1">
    <citation type="submission" date="2018-06" db="EMBL/GenBank/DDBJ databases">
        <authorList>
            <consortium name="Pathogen Informatics"/>
            <person name="Doyle S."/>
        </authorList>
    </citation>
    <scope>NUCLEOTIDE SEQUENCE [LARGE SCALE GENOMIC DNA]</scope>
    <source>
        <strain evidence="3 4">NCTC5664</strain>
    </source>
</reference>
<dbReference type="InterPro" id="IPR009063">
    <property type="entry name" value="Ig/albumin-bd_sf"/>
</dbReference>
<feature type="domain" description="Protein G-related albumin-binding (GA) module" evidence="2">
    <location>
        <begin position="23"/>
        <end position="48"/>
    </location>
</feature>
<dbReference type="Pfam" id="PF01468">
    <property type="entry name" value="GA"/>
    <property type="match status" value="1"/>
</dbReference>
<dbReference type="InterPro" id="IPR002988">
    <property type="entry name" value="GA_module"/>
</dbReference>
<gene>
    <name evidence="3" type="primary">ebh_11</name>
    <name evidence="3" type="ORF">NCTC5664_03265</name>
</gene>
<dbReference type="Gene3D" id="1.20.120.1850">
    <property type="entry name" value="Ebh helix bundles repeating unit (S and A modules)"/>
    <property type="match status" value="1"/>
</dbReference>
<evidence type="ECO:0000256" key="1">
    <source>
        <dbReference type="ARBA" id="ARBA00022737"/>
    </source>
</evidence>
<organism evidence="3 4">
    <name type="scientific">Staphylococcus aureus</name>
    <dbReference type="NCBI Taxonomy" id="1280"/>
    <lineage>
        <taxon>Bacteria</taxon>
        <taxon>Bacillati</taxon>
        <taxon>Bacillota</taxon>
        <taxon>Bacilli</taxon>
        <taxon>Bacillales</taxon>
        <taxon>Staphylococcaceae</taxon>
        <taxon>Staphylococcus</taxon>
    </lineage>
</organism>